<keyword evidence="4" id="KW-1185">Reference proteome</keyword>
<dbReference type="Proteomes" id="UP000694864">
    <property type="component" value="Chromosome 5"/>
</dbReference>
<evidence type="ECO:0000256" key="1">
    <source>
        <dbReference type="ARBA" id="ARBA00023157"/>
    </source>
</evidence>
<feature type="compositionally biased region" description="Low complexity" evidence="2">
    <location>
        <begin position="1"/>
        <end position="17"/>
    </location>
</feature>
<organism evidence="4 5">
    <name type="scientific">Camelina sativa</name>
    <name type="common">False flax</name>
    <name type="synonym">Myagrum sativum</name>
    <dbReference type="NCBI Taxonomy" id="90675"/>
    <lineage>
        <taxon>Eukaryota</taxon>
        <taxon>Viridiplantae</taxon>
        <taxon>Streptophyta</taxon>
        <taxon>Embryophyta</taxon>
        <taxon>Tracheophyta</taxon>
        <taxon>Spermatophyta</taxon>
        <taxon>Magnoliopsida</taxon>
        <taxon>eudicotyledons</taxon>
        <taxon>Gunneridae</taxon>
        <taxon>Pentapetalae</taxon>
        <taxon>rosids</taxon>
        <taxon>malvids</taxon>
        <taxon>Brassicales</taxon>
        <taxon>Brassicaceae</taxon>
        <taxon>Camelineae</taxon>
        <taxon>Camelina</taxon>
    </lineage>
</organism>
<dbReference type="GeneID" id="104788065"/>
<dbReference type="RefSeq" id="XP_010512048.1">
    <property type="nucleotide sequence ID" value="XM_010513746.2"/>
</dbReference>
<feature type="compositionally biased region" description="Basic and acidic residues" evidence="2">
    <location>
        <begin position="32"/>
        <end position="41"/>
    </location>
</feature>
<reference evidence="5" key="2">
    <citation type="submission" date="2025-08" db="UniProtKB">
        <authorList>
            <consortium name="RefSeq"/>
        </authorList>
    </citation>
    <scope>IDENTIFICATION</scope>
    <source>
        <tissue evidence="5">Leaf</tissue>
    </source>
</reference>
<proteinExistence type="predicted"/>
<evidence type="ECO:0000313" key="5">
    <source>
        <dbReference type="RefSeq" id="XP_010512048.1"/>
    </source>
</evidence>
<dbReference type="Pfam" id="PF06747">
    <property type="entry name" value="CHCH"/>
    <property type="match status" value="1"/>
</dbReference>
<evidence type="ECO:0000259" key="3">
    <source>
        <dbReference type="Pfam" id="PF06747"/>
    </source>
</evidence>
<sequence>MGRRSSFGGRRSYSTGKKWSKWSSKKLSPKPIKTEDEKAPPPEKVNSGGFGSSSIADGFHWGIGNAMGHRFFEAIFGPRTVRQEIVLPAEKVKEVATVSAEDDNEKLKVYSETCGISYNAFQDCLNVEGNNLRKCHFFMDSLFECRRNSSSFNF</sequence>
<feature type="domain" description="CHCH" evidence="3">
    <location>
        <begin position="114"/>
        <end position="148"/>
    </location>
</feature>
<gene>
    <name evidence="5" type="primary">LOC104788065</name>
</gene>
<keyword evidence="1" id="KW-1015">Disulfide bond</keyword>
<evidence type="ECO:0000313" key="4">
    <source>
        <dbReference type="Proteomes" id="UP000694864"/>
    </source>
</evidence>
<dbReference type="InterPro" id="IPR055304">
    <property type="entry name" value="CHCHD2/10-like"/>
</dbReference>
<dbReference type="PANTHER" id="PTHR13523">
    <property type="entry name" value="COILED-COIL-HELIX-COILED-COIL-HELIX DOMAIN CONTAINING 2/NUR77"/>
    <property type="match status" value="1"/>
</dbReference>
<dbReference type="InterPro" id="IPR010625">
    <property type="entry name" value="CHCH"/>
</dbReference>
<reference evidence="4" key="1">
    <citation type="journal article" date="2014" name="Nat. Commun.">
        <title>The emerging biofuel crop Camelina sativa retains a highly undifferentiated hexaploid genome structure.</title>
        <authorList>
            <person name="Kagale S."/>
            <person name="Koh C."/>
            <person name="Nixon J."/>
            <person name="Bollina V."/>
            <person name="Clarke W.E."/>
            <person name="Tuteja R."/>
            <person name="Spillane C."/>
            <person name="Robinson S.J."/>
            <person name="Links M.G."/>
            <person name="Clarke C."/>
            <person name="Higgins E.E."/>
            <person name="Huebert T."/>
            <person name="Sharpe A.G."/>
            <person name="Parkin I.A."/>
        </authorList>
    </citation>
    <scope>NUCLEOTIDE SEQUENCE [LARGE SCALE GENOMIC DNA]</scope>
    <source>
        <strain evidence="4">cv. DH55</strain>
    </source>
</reference>
<feature type="region of interest" description="Disordered" evidence="2">
    <location>
        <begin position="1"/>
        <end position="51"/>
    </location>
</feature>
<feature type="compositionally biased region" description="Basic residues" evidence="2">
    <location>
        <begin position="18"/>
        <end position="28"/>
    </location>
</feature>
<evidence type="ECO:0000256" key="2">
    <source>
        <dbReference type="SAM" id="MobiDB-lite"/>
    </source>
</evidence>
<dbReference type="PANTHER" id="PTHR13523:SF14">
    <property type="entry name" value="CHCH DOMAIN-CONTAINING PROTEIN"/>
    <property type="match status" value="1"/>
</dbReference>
<name>A0ABM0Z8U3_CAMSA</name>
<accession>A0ABM0Z8U3</accession>
<protein>
    <submittedName>
        <fullName evidence="5">Uncharacterized protein LOC104788065</fullName>
    </submittedName>
</protein>